<dbReference type="NCBIfam" id="TIGR00254">
    <property type="entry name" value="GGDEF"/>
    <property type="match status" value="1"/>
</dbReference>
<dbReference type="InterPro" id="IPR027417">
    <property type="entry name" value="P-loop_NTPase"/>
</dbReference>
<feature type="domain" description="GGDEF" evidence="1">
    <location>
        <begin position="42"/>
        <end position="174"/>
    </location>
</feature>
<dbReference type="Gene3D" id="1.25.40.10">
    <property type="entry name" value="Tetratricopeptide repeat domain"/>
    <property type="match status" value="1"/>
</dbReference>
<dbReference type="SUPFAM" id="SSF48452">
    <property type="entry name" value="TPR-like"/>
    <property type="match status" value="1"/>
</dbReference>
<evidence type="ECO:0000313" key="3">
    <source>
        <dbReference type="Proteomes" id="UP000599074"/>
    </source>
</evidence>
<evidence type="ECO:0000259" key="1">
    <source>
        <dbReference type="PROSITE" id="PS50887"/>
    </source>
</evidence>
<dbReference type="InterPro" id="IPR019734">
    <property type="entry name" value="TPR_rpt"/>
</dbReference>
<dbReference type="SUPFAM" id="SSF52540">
    <property type="entry name" value="P-loop containing nucleoside triphosphate hydrolases"/>
    <property type="match status" value="1"/>
</dbReference>
<dbReference type="Gene3D" id="3.40.50.300">
    <property type="entry name" value="P-loop containing nucleotide triphosphate hydrolases"/>
    <property type="match status" value="1"/>
</dbReference>
<dbReference type="InterPro" id="IPR043128">
    <property type="entry name" value="Rev_trsase/Diguanyl_cyclase"/>
</dbReference>
<dbReference type="Pfam" id="PF00931">
    <property type="entry name" value="NB-ARC"/>
    <property type="match status" value="1"/>
</dbReference>
<dbReference type="Pfam" id="PF00990">
    <property type="entry name" value="GGDEF"/>
    <property type="match status" value="1"/>
</dbReference>
<dbReference type="Gene3D" id="3.30.70.270">
    <property type="match status" value="1"/>
</dbReference>
<dbReference type="PANTHER" id="PTHR47691:SF3">
    <property type="entry name" value="HTH-TYPE TRANSCRIPTIONAL REGULATOR RV0890C-RELATED"/>
    <property type="match status" value="1"/>
</dbReference>
<dbReference type="Proteomes" id="UP000599074">
    <property type="component" value="Unassembled WGS sequence"/>
</dbReference>
<dbReference type="InterPro" id="IPR000160">
    <property type="entry name" value="GGDEF_dom"/>
</dbReference>
<dbReference type="PROSITE" id="PS50887">
    <property type="entry name" value="GGDEF"/>
    <property type="match status" value="1"/>
</dbReference>
<keyword evidence="3" id="KW-1185">Reference proteome</keyword>
<dbReference type="Pfam" id="PF13424">
    <property type="entry name" value="TPR_12"/>
    <property type="match status" value="1"/>
</dbReference>
<dbReference type="FunFam" id="3.30.70.270:FF:000001">
    <property type="entry name" value="Diguanylate cyclase domain protein"/>
    <property type="match status" value="1"/>
</dbReference>
<accession>A0A8J3T795</accession>
<dbReference type="EMBL" id="BOON01000014">
    <property type="protein sequence ID" value="GII21850.1"/>
    <property type="molecule type" value="Genomic_DNA"/>
</dbReference>
<name>A0A8J3T795_9ACTN</name>
<dbReference type="SUPFAM" id="SSF55073">
    <property type="entry name" value="Nucleotide cyclase"/>
    <property type="match status" value="1"/>
</dbReference>
<proteinExistence type="predicted"/>
<reference evidence="2" key="1">
    <citation type="submission" date="2021-01" db="EMBL/GenBank/DDBJ databases">
        <title>Whole genome shotgun sequence of Planosporangium mesophilum NBRC 109066.</title>
        <authorList>
            <person name="Komaki H."/>
            <person name="Tamura T."/>
        </authorList>
    </citation>
    <scope>NUCLEOTIDE SEQUENCE</scope>
    <source>
        <strain evidence="2">NBRC 109066</strain>
    </source>
</reference>
<gene>
    <name evidence="2" type="ORF">Pme01_14470</name>
</gene>
<organism evidence="2 3">
    <name type="scientific">Planosporangium mesophilum</name>
    <dbReference type="NCBI Taxonomy" id="689768"/>
    <lineage>
        <taxon>Bacteria</taxon>
        <taxon>Bacillati</taxon>
        <taxon>Actinomycetota</taxon>
        <taxon>Actinomycetes</taxon>
        <taxon>Micromonosporales</taxon>
        <taxon>Micromonosporaceae</taxon>
        <taxon>Planosporangium</taxon>
    </lineage>
</organism>
<dbReference type="InterPro" id="IPR002182">
    <property type="entry name" value="NB-ARC"/>
</dbReference>
<dbReference type="InterPro" id="IPR029787">
    <property type="entry name" value="Nucleotide_cyclase"/>
</dbReference>
<dbReference type="GO" id="GO:0043531">
    <property type="term" value="F:ADP binding"/>
    <property type="evidence" value="ECO:0007669"/>
    <property type="project" value="InterPro"/>
</dbReference>
<dbReference type="CDD" id="cd01949">
    <property type="entry name" value="GGDEF"/>
    <property type="match status" value="1"/>
</dbReference>
<dbReference type="PRINTS" id="PR00364">
    <property type="entry name" value="DISEASERSIST"/>
</dbReference>
<dbReference type="InterPro" id="IPR011990">
    <property type="entry name" value="TPR-like_helical_dom_sf"/>
</dbReference>
<evidence type="ECO:0000313" key="2">
    <source>
        <dbReference type="EMBL" id="GII21850.1"/>
    </source>
</evidence>
<dbReference type="SMART" id="SM00267">
    <property type="entry name" value="GGDEF"/>
    <property type="match status" value="1"/>
</dbReference>
<dbReference type="Pfam" id="PF13374">
    <property type="entry name" value="TPR_10"/>
    <property type="match status" value="1"/>
</dbReference>
<sequence>MTSGPAHGPAQPVTDPVTGAYPRALLQPRLDEELARADRVGGSCSVFLFDVDFFKTVNDAYGHLRGDEVLRQLSERVKAVVRGGDALFRYGGDEFVLVLPGTDRAEAIGLALRLTEEIRATDFAGQPPLHLSISLGVATYPEDADDTVSLISCADRRNYLAKRRGRGGAVADDADTDTGTAISRLWERDAPMAAAQEFLTRLLTARRGALRVTGEPGAGYTRFLSEVATVARLRGFAVVPVSPGGDARPDAAEGAPVLLVSDLGDDQRAAEAVGRLLAGEDPPESLGLVYASTDAEPASVGLPLLAGAELAPWSPAALRIFLRHRLQGEPTRTLVNWLAGHSGGLPARAVGELERLRARGGLVATASGGWTLSPSMLGRPRRRGRLPVPMTKLVGRQRERIRVAELLAGGRLVTLVGPGGIGKTRLSLAVAGDVAESYDDGAVFVSLAETTRADLVVAAIARALEVAEAPGQPLLDSVTEHLAEARLLLLLDNFEQVMEAAGVVSELLAAAPGVTVLVTSRQRLSLYGEQVYPVPPLPLPDPRTLTGVEQALADSPALALFEQRARAADVDFALTPATLPVVAALCRRLDGLPLAIELAAARIDRLTPEELLVALAQHLDALGGGPRDLPERQQTLRGTIDWSFALLDEADQRLFTRLGVFAGGWTVEAAADVFAVAESSDVDLAPAGDLAARLAALADKSLIVGEPDGRYRMLETIRAYVVAKLASCPSAGAVRARHAVYYADLAERSAVGLTGPEQAAWASLLDCEYQNLRAAFATGDPDIAVRLCLGLWRYWMGGSRIGEGRGWLAQVLARTDTLTDAAAAKLLYAAAVLAACQDDHEEAYLLGTDGLRRAETAADPRAIAQARNALGLAAIGSGRYAMATEHLRESLAIWRALDAAPGMAIALGNLTKASLRLGDIDAADRYAHECLELERAAGNTRGIVLGLGCLGEIMLAKGDVRGARTALEESLSLSRTLGDLFGEATVLHLLGTVARAEGDADEALRLFTGALVRRHEVGDREDLAASLDSVAGLVVDRDPTLAAHLLGAADGVRDRHRLPAPAAGDGEATLDAVRARLGAPQFTSAWTTGRAAPIGLIVDQALDLVPSAA</sequence>
<dbReference type="SMART" id="SM00028">
    <property type="entry name" value="TPR"/>
    <property type="match status" value="4"/>
</dbReference>
<dbReference type="AlphaFoldDB" id="A0A8J3T795"/>
<comment type="caution">
    <text evidence="2">The sequence shown here is derived from an EMBL/GenBank/DDBJ whole genome shotgun (WGS) entry which is preliminary data.</text>
</comment>
<dbReference type="PANTHER" id="PTHR47691">
    <property type="entry name" value="REGULATOR-RELATED"/>
    <property type="match status" value="1"/>
</dbReference>
<protein>
    <recommendedName>
        <fullName evidence="1">GGDEF domain-containing protein</fullName>
    </recommendedName>
</protein>
<dbReference type="RefSeq" id="WP_168117255.1">
    <property type="nucleotide sequence ID" value="NZ_BOON01000014.1"/>
</dbReference>